<protein>
    <submittedName>
        <fullName evidence="2">Uncharacterized protein</fullName>
    </submittedName>
</protein>
<sequence>MDWRILGAGSVVCVGFGLGWLRTDTLGGAVVGAGLVLGCLAVSLLIDSYADDL</sequence>
<accession>A0A1H8MAF8</accession>
<organism evidence="2 3">
    <name type="scientific">Halorientalis persicus</name>
    <dbReference type="NCBI Taxonomy" id="1367881"/>
    <lineage>
        <taxon>Archaea</taxon>
        <taxon>Methanobacteriati</taxon>
        <taxon>Methanobacteriota</taxon>
        <taxon>Stenosarchaea group</taxon>
        <taxon>Halobacteria</taxon>
        <taxon>Halobacteriales</taxon>
        <taxon>Haloarculaceae</taxon>
        <taxon>Halorientalis</taxon>
    </lineage>
</organism>
<evidence type="ECO:0000313" key="2">
    <source>
        <dbReference type="EMBL" id="SEO14351.1"/>
    </source>
</evidence>
<keyword evidence="3" id="KW-1185">Reference proteome</keyword>
<evidence type="ECO:0000313" key="3">
    <source>
        <dbReference type="Proteomes" id="UP000198775"/>
    </source>
</evidence>
<keyword evidence="1" id="KW-1133">Transmembrane helix</keyword>
<name>A0A1H8MAF8_9EURY</name>
<keyword evidence="1" id="KW-0472">Membrane</keyword>
<dbReference type="Proteomes" id="UP000198775">
    <property type="component" value="Unassembled WGS sequence"/>
</dbReference>
<gene>
    <name evidence="2" type="ORF">SAMN05216388_1008177</name>
</gene>
<feature type="transmembrane region" description="Helical" evidence="1">
    <location>
        <begin position="26"/>
        <end position="46"/>
    </location>
</feature>
<dbReference type="AlphaFoldDB" id="A0A1H8MAF8"/>
<evidence type="ECO:0000256" key="1">
    <source>
        <dbReference type="SAM" id="Phobius"/>
    </source>
</evidence>
<proteinExistence type="predicted"/>
<dbReference type="EMBL" id="FOCX01000008">
    <property type="protein sequence ID" value="SEO14351.1"/>
    <property type="molecule type" value="Genomic_DNA"/>
</dbReference>
<reference evidence="3" key="1">
    <citation type="submission" date="2016-10" db="EMBL/GenBank/DDBJ databases">
        <authorList>
            <person name="Varghese N."/>
            <person name="Submissions S."/>
        </authorList>
    </citation>
    <scope>NUCLEOTIDE SEQUENCE [LARGE SCALE GENOMIC DNA]</scope>
    <source>
        <strain evidence="3">IBRC-M 10043</strain>
    </source>
</reference>
<keyword evidence="1" id="KW-0812">Transmembrane</keyword>